<dbReference type="Proteomes" id="UP001174909">
    <property type="component" value="Unassembled WGS sequence"/>
</dbReference>
<reference evidence="1" key="1">
    <citation type="submission" date="2023-03" db="EMBL/GenBank/DDBJ databases">
        <authorList>
            <person name="Steffen K."/>
            <person name="Cardenas P."/>
        </authorList>
    </citation>
    <scope>NUCLEOTIDE SEQUENCE</scope>
</reference>
<comment type="caution">
    <text evidence="1">The sequence shown here is derived from an EMBL/GenBank/DDBJ whole genome shotgun (WGS) entry which is preliminary data.</text>
</comment>
<protein>
    <submittedName>
        <fullName evidence="1">Uncharacterized protein</fullName>
    </submittedName>
</protein>
<keyword evidence="2" id="KW-1185">Reference proteome</keyword>
<accession>A0AA35TIG9</accession>
<name>A0AA35TIG9_GEOBA</name>
<dbReference type="EMBL" id="CASHTH010003739">
    <property type="protein sequence ID" value="CAI8048658.1"/>
    <property type="molecule type" value="Genomic_DNA"/>
</dbReference>
<dbReference type="AlphaFoldDB" id="A0AA35TIG9"/>
<evidence type="ECO:0000313" key="2">
    <source>
        <dbReference type="Proteomes" id="UP001174909"/>
    </source>
</evidence>
<sequence length="18" mass="1889">MSPLSALFARRSGALVGR</sequence>
<evidence type="ECO:0000313" key="1">
    <source>
        <dbReference type="EMBL" id="CAI8048658.1"/>
    </source>
</evidence>
<organism evidence="1 2">
    <name type="scientific">Geodia barretti</name>
    <name type="common">Barrett's horny sponge</name>
    <dbReference type="NCBI Taxonomy" id="519541"/>
    <lineage>
        <taxon>Eukaryota</taxon>
        <taxon>Metazoa</taxon>
        <taxon>Porifera</taxon>
        <taxon>Demospongiae</taxon>
        <taxon>Heteroscleromorpha</taxon>
        <taxon>Tetractinellida</taxon>
        <taxon>Astrophorina</taxon>
        <taxon>Geodiidae</taxon>
        <taxon>Geodia</taxon>
    </lineage>
</organism>
<proteinExistence type="predicted"/>
<gene>
    <name evidence="1" type="ORF">GBAR_LOCUS26831</name>
</gene>